<protein>
    <submittedName>
        <fullName evidence="4">Duf676 domain containing protein</fullName>
    </submittedName>
</protein>
<feature type="compositionally biased region" description="Polar residues" evidence="2">
    <location>
        <begin position="594"/>
        <end position="611"/>
    </location>
</feature>
<comment type="similarity">
    <text evidence="1">Belongs to the FAM135 family.</text>
</comment>
<evidence type="ECO:0000256" key="1">
    <source>
        <dbReference type="ARBA" id="ARBA00007949"/>
    </source>
</evidence>
<dbReference type="SUPFAM" id="SSF53474">
    <property type="entry name" value="alpha/beta-Hydrolases"/>
    <property type="match status" value="1"/>
</dbReference>
<sequence length="1239" mass="144361">MIFKPANKYHNLRNSELNNADNSYHTNIYYIRYAEEKVEIGDCINFRTELENLNMIRKHQEEYQFYLRLELMFHEASDEDIKNPRHIKLDTSSEGMKRFACISTRIFKINNVINGLNEYFPIQFDSLHFSTITITFHSALIDYKFRRQILNDFKDGEMSYKTLETGIKVVRLKSHQKKARQLKKKKKYLNLTEFLFADDKDDDDQVGYIPIEIESMEVEKIHQIYIQNLINQHEYLKKQYKKYIKQLPYEIITTLKEDKDSKFQIDPPKLIITHEAQLTNRESLSPHKNQLNCSNLFQKLNTTLVNKTKQKIEISHTSTKSFQQSCNATPINQKMQQPHQRMQNLQPTKVFLYNPQNQYPSNKLSSQSGLKVNNLENLCTKQKLDRITDENDEKFRSIYQSQFRESNIIRRKEESRERDVLFEIVHDVQPVESQESLEISNILEERPMANQYNIKASFIGKSSPGCSFIQSPSAKILSNNFFDDEPLCEAFDALPEPLTKTVSNKDLHSNFDQMTKDTRTPNNLPPVSRLMSTKKYIPNKENRLSYKQKFSFVQNYSNKMLTTNQNMQNQKATTAKPPVPDKIQYLGIKSITPNAKSSQTQQYRSHSQNIPFSPPKAKGDDQQLYNANEISNQSINFSEKKKNQGLSIPAIQVHQRSQHTINSNQSYFQIFLQSINGYYEPHRITKIIDSEVRQISVQIFQIWHKLINIYCCDPKSVNFKLRANYLNQVFDKVSQIIIKNDQTIDNLLASQSSTDSNRTIKKSNNSINEIKQLQVSQGALKFIQSQGLSTQRSQIIKQTHPKQTQNNGAQNVMSFKHKTSHQTVSCVLQKQNFKSQINSNSVSTFKRNYSSNLTIEDNFDLPNSPSKISRNQNVIDDVRKKQTYKFKKEKNSVVIFEDCQKQFRHEYEPLIVEEKYSKKGEFYDKSLSRPSSQISGCSDKLQKTMITDLFKNLVVKDDKSQIQVRQARGQHLFVFVHGFQASSYDMRTIKNYVSVLLPKAFCLCSSSNENMTEGSIETMGQNLAAEVKKFIKEWCYSRDGKTLYLQKLSFIGHSLGGLIIRSSLPLLEEFKEYMHGFMSLGSPHLGYMYNTNSLIDAGMWVLKRLKKSQCLQQLSMTDQNLKNNTFLYKLSKFTGIGWFKQVVFCSSYQDNYAPHDSARVQICSRAARTDKEKGNMYIKMAQNILDQLRCDQLYRLDINFKIDEKNLDSMIGRTAHILLMECEPFIEALVNRYKDFFCE</sequence>
<accession>A0A078A6N9</accession>
<dbReference type="Gene3D" id="3.40.50.1820">
    <property type="entry name" value="alpha/beta hydrolase"/>
    <property type="match status" value="1"/>
</dbReference>
<evidence type="ECO:0000259" key="3">
    <source>
        <dbReference type="Pfam" id="PF05057"/>
    </source>
</evidence>
<dbReference type="InterPro" id="IPR007751">
    <property type="entry name" value="DUF676_lipase-like"/>
</dbReference>
<dbReference type="Pfam" id="PF05057">
    <property type="entry name" value="DUF676"/>
    <property type="match status" value="1"/>
</dbReference>
<dbReference type="Proteomes" id="UP000039865">
    <property type="component" value="Unassembled WGS sequence"/>
</dbReference>
<evidence type="ECO:0000313" key="4">
    <source>
        <dbReference type="EMBL" id="CDW77556.1"/>
    </source>
</evidence>
<dbReference type="PANTHER" id="PTHR12482:SF5">
    <property type="entry name" value="DUF676 DOMAIN-CONTAINING PROTEIN"/>
    <property type="match status" value="1"/>
</dbReference>
<dbReference type="Pfam" id="PF12394">
    <property type="entry name" value="DUF3657"/>
    <property type="match status" value="1"/>
</dbReference>
<feature type="domain" description="DUF676" evidence="3">
    <location>
        <begin position="969"/>
        <end position="1157"/>
    </location>
</feature>
<gene>
    <name evidence="4" type="primary">Contig14304.g15239</name>
    <name evidence="4" type="ORF">STYLEM_6519</name>
</gene>
<dbReference type="InterPro" id="IPR022122">
    <property type="entry name" value="DUF3657"/>
</dbReference>
<evidence type="ECO:0000313" key="5">
    <source>
        <dbReference type="Proteomes" id="UP000039865"/>
    </source>
</evidence>
<keyword evidence="5" id="KW-1185">Reference proteome</keyword>
<dbReference type="InParanoid" id="A0A078A6N9"/>
<feature type="region of interest" description="Disordered" evidence="2">
    <location>
        <begin position="594"/>
        <end position="620"/>
    </location>
</feature>
<dbReference type="EMBL" id="CCKQ01006256">
    <property type="protein sequence ID" value="CDW77556.1"/>
    <property type="molecule type" value="Genomic_DNA"/>
</dbReference>
<organism evidence="4 5">
    <name type="scientific">Stylonychia lemnae</name>
    <name type="common">Ciliate</name>
    <dbReference type="NCBI Taxonomy" id="5949"/>
    <lineage>
        <taxon>Eukaryota</taxon>
        <taxon>Sar</taxon>
        <taxon>Alveolata</taxon>
        <taxon>Ciliophora</taxon>
        <taxon>Intramacronucleata</taxon>
        <taxon>Spirotrichea</taxon>
        <taxon>Stichotrichia</taxon>
        <taxon>Sporadotrichida</taxon>
        <taxon>Oxytrichidae</taxon>
        <taxon>Stylonychinae</taxon>
        <taxon>Stylonychia</taxon>
    </lineage>
</organism>
<dbReference type="InterPro" id="IPR044294">
    <property type="entry name" value="Lipase-like"/>
</dbReference>
<dbReference type="OrthoDB" id="273452at2759"/>
<name>A0A078A6N9_STYLE</name>
<proteinExistence type="inferred from homology"/>
<reference evidence="4 5" key="1">
    <citation type="submission" date="2014-06" db="EMBL/GenBank/DDBJ databases">
        <authorList>
            <person name="Swart Estienne"/>
        </authorList>
    </citation>
    <scope>NUCLEOTIDE SEQUENCE [LARGE SCALE GENOMIC DNA]</scope>
    <source>
        <strain evidence="4 5">130c</strain>
    </source>
</reference>
<dbReference type="PANTHER" id="PTHR12482">
    <property type="entry name" value="LIPASE ROG1-RELATED-RELATED"/>
    <property type="match status" value="1"/>
</dbReference>
<dbReference type="InterPro" id="IPR029058">
    <property type="entry name" value="AB_hydrolase_fold"/>
</dbReference>
<evidence type="ECO:0000256" key="2">
    <source>
        <dbReference type="SAM" id="MobiDB-lite"/>
    </source>
</evidence>
<dbReference type="AlphaFoldDB" id="A0A078A6N9"/>